<accession>A0ABR4NF84</accession>
<dbReference type="InterPro" id="IPR017937">
    <property type="entry name" value="Thioredoxin_CS"/>
</dbReference>
<dbReference type="PRINTS" id="PR00421">
    <property type="entry name" value="THIOREDOXIN"/>
</dbReference>
<dbReference type="PROSITE" id="PS51352">
    <property type="entry name" value="THIOREDOXIN_2"/>
    <property type="match status" value="1"/>
</dbReference>
<keyword evidence="1" id="KW-1015">Disulfide bond</keyword>
<evidence type="ECO:0000256" key="1">
    <source>
        <dbReference type="ARBA" id="ARBA00023157"/>
    </source>
</evidence>
<gene>
    <name evidence="4" type="ORF">HK105_202110</name>
</gene>
<evidence type="ECO:0000313" key="4">
    <source>
        <dbReference type="EMBL" id="KAL2918183.1"/>
    </source>
</evidence>
<dbReference type="PROSITE" id="PS00194">
    <property type="entry name" value="THIOREDOXIN_1"/>
    <property type="match status" value="1"/>
</dbReference>
<organism evidence="4 5">
    <name type="scientific">Polyrhizophydium stewartii</name>
    <dbReference type="NCBI Taxonomy" id="2732419"/>
    <lineage>
        <taxon>Eukaryota</taxon>
        <taxon>Fungi</taxon>
        <taxon>Fungi incertae sedis</taxon>
        <taxon>Chytridiomycota</taxon>
        <taxon>Chytridiomycota incertae sedis</taxon>
        <taxon>Chytridiomycetes</taxon>
        <taxon>Rhizophydiales</taxon>
        <taxon>Rhizophydiales incertae sedis</taxon>
        <taxon>Polyrhizophydium</taxon>
    </lineage>
</organism>
<sequence length="104" mass="11469">MSHKVQVVGSSDFATAIQSGVVVVDFYATWCGPCKMISPKFHDFSNVYTTIKFIQVDVDDAPDVAENANIRAMPTFQVYKDGKMVDELVGADPSKLESMIKKFA</sequence>
<dbReference type="PANTHER" id="PTHR46115">
    <property type="entry name" value="THIOREDOXIN-LIKE PROTEIN 1"/>
    <property type="match status" value="1"/>
</dbReference>
<evidence type="ECO:0000313" key="5">
    <source>
        <dbReference type="Proteomes" id="UP001527925"/>
    </source>
</evidence>
<dbReference type="NCBIfam" id="TIGR01068">
    <property type="entry name" value="thioredoxin"/>
    <property type="match status" value="1"/>
</dbReference>
<dbReference type="InterPro" id="IPR036249">
    <property type="entry name" value="Thioredoxin-like_sf"/>
</dbReference>
<name>A0ABR4NF84_9FUNG</name>
<dbReference type="CDD" id="cd02947">
    <property type="entry name" value="TRX_family"/>
    <property type="match status" value="1"/>
</dbReference>
<protein>
    <recommendedName>
        <fullName evidence="2">Thioredoxin</fullName>
    </recommendedName>
</protein>
<evidence type="ECO:0000256" key="2">
    <source>
        <dbReference type="PIRNR" id="PIRNR000077"/>
    </source>
</evidence>
<evidence type="ECO:0000259" key="3">
    <source>
        <dbReference type="PROSITE" id="PS51352"/>
    </source>
</evidence>
<keyword evidence="5" id="KW-1185">Reference proteome</keyword>
<reference evidence="4 5" key="1">
    <citation type="submission" date="2023-09" db="EMBL/GenBank/DDBJ databases">
        <title>Pangenome analysis of Batrachochytrium dendrobatidis and related Chytrids.</title>
        <authorList>
            <person name="Yacoub M.N."/>
            <person name="Stajich J.E."/>
            <person name="James T.Y."/>
        </authorList>
    </citation>
    <scope>NUCLEOTIDE SEQUENCE [LARGE SCALE GENOMIC DNA]</scope>
    <source>
        <strain evidence="4 5">JEL0888</strain>
    </source>
</reference>
<dbReference type="SUPFAM" id="SSF52833">
    <property type="entry name" value="Thioredoxin-like"/>
    <property type="match status" value="1"/>
</dbReference>
<dbReference type="Proteomes" id="UP001527925">
    <property type="component" value="Unassembled WGS sequence"/>
</dbReference>
<dbReference type="Gene3D" id="3.40.30.10">
    <property type="entry name" value="Glutaredoxin"/>
    <property type="match status" value="1"/>
</dbReference>
<dbReference type="PIRSF" id="PIRSF000077">
    <property type="entry name" value="Thioredoxin"/>
    <property type="match status" value="1"/>
</dbReference>
<dbReference type="Pfam" id="PF00085">
    <property type="entry name" value="Thioredoxin"/>
    <property type="match status" value="1"/>
</dbReference>
<dbReference type="EMBL" id="JADGIZ020000007">
    <property type="protein sequence ID" value="KAL2918183.1"/>
    <property type="molecule type" value="Genomic_DNA"/>
</dbReference>
<comment type="similarity">
    <text evidence="2">Belongs to the thioredoxin family.</text>
</comment>
<comment type="caution">
    <text evidence="4">The sequence shown here is derived from an EMBL/GenBank/DDBJ whole genome shotgun (WGS) entry which is preliminary data.</text>
</comment>
<dbReference type="InterPro" id="IPR013766">
    <property type="entry name" value="Thioredoxin_domain"/>
</dbReference>
<proteinExistence type="inferred from homology"/>
<dbReference type="InterPro" id="IPR005746">
    <property type="entry name" value="Thioredoxin"/>
</dbReference>
<feature type="domain" description="Thioredoxin" evidence="3">
    <location>
        <begin position="1"/>
        <end position="104"/>
    </location>
</feature>